<evidence type="ECO:0000313" key="1">
    <source>
        <dbReference type="EMBL" id="KAF4146934.1"/>
    </source>
</evidence>
<organism evidence="1 2">
    <name type="scientific">Phytophthora infestans</name>
    <name type="common">Potato late blight agent</name>
    <name type="synonym">Botrytis infestans</name>
    <dbReference type="NCBI Taxonomy" id="4787"/>
    <lineage>
        <taxon>Eukaryota</taxon>
        <taxon>Sar</taxon>
        <taxon>Stramenopiles</taxon>
        <taxon>Oomycota</taxon>
        <taxon>Peronosporomycetes</taxon>
        <taxon>Peronosporales</taxon>
        <taxon>Peronosporaceae</taxon>
        <taxon>Phytophthora</taxon>
    </lineage>
</organism>
<dbReference type="Proteomes" id="UP000704712">
    <property type="component" value="Unassembled WGS sequence"/>
</dbReference>
<proteinExistence type="predicted"/>
<accession>A0A8S9V6C0</accession>
<protein>
    <submittedName>
        <fullName evidence="1">Uncharacterized protein</fullName>
    </submittedName>
</protein>
<dbReference type="EMBL" id="JAACNO010000540">
    <property type="protein sequence ID" value="KAF4146934.1"/>
    <property type="molecule type" value="Genomic_DNA"/>
</dbReference>
<gene>
    <name evidence="1" type="ORF">GN958_ATG03821</name>
</gene>
<dbReference type="AlphaFoldDB" id="A0A8S9V6C0"/>
<comment type="caution">
    <text evidence="1">The sequence shown here is derived from an EMBL/GenBank/DDBJ whole genome shotgun (WGS) entry which is preliminary data.</text>
</comment>
<sequence>MHAVLAASFNEAITEKLVFDDRATVFFKMGLKECRRQAFIFQLEEIEWDLKATKINVENADWVGKIKQSLQDLQCETSVTKRNVELLRDQFNSLRNVLIQREKCEMKQRERQRYISLKSVALILCGGGAIYHVFKDALDMGNVEGQLSKSYTEYTDFLQGRLTDQTNSLIFNDSLNAILTDAVINPAEFSTVL</sequence>
<evidence type="ECO:0000313" key="2">
    <source>
        <dbReference type="Proteomes" id="UP000704712"/>
    </source>
</evidence>
<reference evidence="1" key="1">
    <citation type="submission" date="2020-03" db="EMBL/GenBank/DDBJ databases">
        <title>Hybrid Assembly of Korean Phytophthora infestans isolates.</title>
        <authorList>
            <person name="Prokchorchik M."/>
            <person name="Lee Y."/>
            <person name="Seo J."/>
            <person name="Cho J.-H."/>
            <person name="Park Y.-E."/>
            <person name="Jang D.-C."/>
            <person name="Im J.-S."/>
            <person name="Choi J.-G."/>
            <person name="Park H.-J."/>
            <person name="Lee G.-B."/>
            <person name="Lee Y.-G."/>
            <person name="Hong S.-Y."/>
            <person name="Cho K."/>
            <person name="Sohn K.H."/>
        </authorList>
    </citation>
    <scope>NUCLEOTIDE SEQUENCE</scope>
    <source>
        <strain evidence="1">KR_2_A2</strain>
    </source>
</reference>
<name>A0A8S9V6C0_PHYIN</name>